<evidence type="ECO:0000256" key="2">
    <source>
        <dbReference type="ARBA" id="ARBA00005992"/>
    </source>
</evidence>
<reference evidence="11" key="2">
    <citation type="journal article" date="2022" name="Microbiol. Resour. Announc.">
        <title>Metagenome Sequencing to Explore Phylogenomics of Terrestrial Cyanobacteria.</title>
        <authorList>
            <person name="Ward R.D."/>
            <person name="Stajich J.E."/>
            <person name="Johansen J.R."/>
            <person name="Huntemann M."/>
            <person name="Clum A."/>
            <person name="Foster B."/>
            <person name="Foster B."/>
            <person name="Roux S."/>
            <person name="Palaniappan K."/>
            <person name="Varghese N."/>
            <person name="Mukherjee S."/>
            <person name="Reddy T.B.K."/>
            <person name="Daum C."/>
            <person name="Copeland A."/>
            <person name="Chen I.A."/>
            <person name="Ivanova N.N."/>
            <person name="Kyrpides N.C."/>
            <person name="Shapiro N."/>
            <person name="Eloe-Fadrosh E.A."/>
            <person name="Pietrasiak N."/>
        </authorList>
    </citation>
    <scope>NUCLEOTIDE SEQUENCE</scope>
    <source>
        <strain evidence="11">GSE-TBD4-15B</strain>
    </source>
</reference>
<dbReference type="GO" id="GO:0008360">
    <property type="term" value="P:regulation of cell shape"/>
    <property type="evidence" value="ECO:0007669"/>
    <property type="project" value="UniProtKB-UniRule"/>
</dbReference>
<dbReference type="CDD" id="cd16913">
    <property type="entry name" value="YkuD_like"/>
    <property type="match status" value="1"/>
</dbReference>
<feature type="active site" description="Nucleophile" evidence="9">
    <location>
        <position position="171"/>
    </location>
</feature>
<comment type="caution">
    <text evidence="11">The sequence shown here is derived from an EMBL/GenBank/DDBJ whole genome shotgun (WGS) entry which is preliminary data.</text>
</comment>
<dbReference type="GO" id="GO:0071555">
    <property type="term" value="P:cell wall organization"/>
    <property type="evidence" value="ECO:0007669"/>
    <property type="project" value="UniProtKB-UniRule"/>
</dbReference>
<comment type="similarity">
    <text evidence="2">Belongs to the YkuD family.</text>
</comment>
<comment type="pathway">
    <text evidence="1 9">Cell wall biogenesis; peptidoglycan biosynthesis.</text>
</comment>
<reference evidence="11" key="1">
    <citation type="submission" date="2021-05" db="EMBL/GenBank/DDBJ databases">
        <authorList>
            <person name="Pietrasiak N."/>
            <person name="Ward R."/>
            <person name="Stajich J.E."/>
            <person name="Kurbessoian T."/>
        </authorList>
    </citation>
    <scope>NUCLEOTIDE SEQUENCE</scope>
    <source>
        <strain evidence="11">GSE-TBD4-15B</strain>
    </source>
</reference>
<proteinExistence type="inferred from homology"/>
<organism evidence="11 12">
    <name type="scientific">Pegethrix bostrychoides GSE-TBD4-15B</name>
    <dbReference type="NCBI Taxonomy" id="2839662"/>
    <lineage>
        <taxon>Bacteria</taxon>
        <taxon>Bacillati</taxon>
        <taxon>Cyanobacteriota</taxon>
        <taxon>Cyanophyceae</taxon>
        <taxon>Oculatellales</taxon>
        <taxon>Oculatellaceae</taxon>
        <taxon>Pegethrix</taxon>
    </lineage>
</organism>
<feature type="active site" description="Proton donor/acceptor" evidence="9">
    <location>
        <position position="155"/>
    </location>
</feature>
<keyword evidence="6 9" id="KW-0133">Cell shape</keyword>
<evidence type="ECO:0000256" key="3">
    <source>
        <dbReference type="ARBA" id="ARBA00022676"/>
    </source>
</evidence>
<evidence type="ECO:0000256" key="9">
    <source>
        <dbReference type="PROSITE-ProRule" id="PRU01373"/>
    </source>
</evidence>
<evidence type="ECO:0000256" key="6">
    <source>
        <dbReference type="ARBA" id="ARBA00022960"/>
    </source>
</evidence>
<dbReference type="Proteomes" id="UP000707356">
    <property type="component" value="Unassembled WGS sequence"/>
</dbReference>
<evidence type="ECO:0000256" key="4">
    <source>
        <dbReference type="ARBA" id="ARBA00022679"/>
    </source>
</evidence>
<evidence type="ECO:0000313" key="12">
    <source>
        <dbReference type="Proteomes" id="UP000707356"/>
    </source>
</evidence>
<keyword evidence="7 9" id="KW-0573">Peptidoglycan synthesis</keyword>
<dbReference type="PANTHER" id="PTHR30582:SF24">
    <property type="entry name" value="L,D-TRANSPEPTIDASE ERFK_SRFK-RELATED"/>
    <property type="match status" value="1"/>
</dbReference>
<dbReference type="GO" id="GO:0018104">
    <property type="term" value="P:peptidoglycan-protein cross-linking"/>
    <property type="evidence" value="ECO:0007669"/>
    <property type="project" value="TreeGrafter"/>
</dbReference>
<name>A0A951PFW4_9CYAN</name>
<dbReference type="InterPro" id="IPR050979">
    <property type="entry name" value="LD-transpeptidase"/>
</dbReference>
<dbReference type="PANTHER" id="PTHR30582">
    <property type="entry name" value="L,D-TRANSPEPTIDASE"/>
    <property type="match status" value="1"/>
</dbReference>
<feature type="domain" description="L,D-TPase catalytic" evidence="10">
    <location>
        <begin position="70"/>
        <end position="195"/>
    </location>
</feature>
<protein>
    <submittedName>
        <fullName evidence="11">L,D-transpeptidase</fullName>
    </submittedName>
</protein>
<dbReference type="InterPro" id="IPR038063">
    <property type="entry name" value="Transpep_catalytic_dom"/>
</dbReference>
<dbReference type="Pfam" id="PF03734">
    <property type="entry name" value="YkuD"/>
    <property type="match status" value="1"/>
</dbReference>
<keyword evidence="8 9" id="KW-0961">Cell wall biogenesis/degradation</keyword>
<sequence>MRSLVAKPVVTAVPASPTPLTPIPLAPLPTATASALNPPPAAPIATQAVQPGLDQILSNSLHPVALIHQTQLVIDLSDRQLLLYQDGRLHSRFEIAVGKAGWETPAGSFNVISMSKDPVWQNPITREVVTDPAKNPLGSRWIGFWTDGTHQIGLHGTNETELIGQAVSHGCVRMHDSDVQALFEQVAIGTPVLVQP</sequence>
<keyword evidence="5" id="KW-0378">Hydrolase</keyword>
<dbReference type="GO" id="GO:0005576">
    <property type="term" value="C:extracellular region"/>
    <property type="evidence" value="ECO:0007669"/>
    <property type="project" value="TreeGrafter"/>
</dbReference>
<dbReference type="GO" id="GO:0071972">
    <property type="term" value="F:peptidoglycan L,D-transpeptidase activity"/>
    <property type="evidence" value="ECO:0007669"/>
    <property type="project" value="TreeGrafter"/>
</dbReference>
<dbReference type="GO" id="GO:0016757">
    <property type="term" value="F:glycosyltransferase activity"/>
    <property type="evidence" value="ECO:0007669"/>
    <property type="project" value="UniProtKB-KW"/>
</dbReference>
<keyword evidence="4" id="KW-0808">Transferase</keyword>
<dbReference type="InterPro" id="IPR005490">
    <property type="entry name" value="LD_TPept_cat_dom"/>
</dbReference>
<dbReference type="Gene3D" id="2.40.440.10">
    <property type="entry name" value="L,D-transpeptidase catalytic domain-like"/>
    <property type="match status" value="1"/>
</dbReference>
<evidence type="ECO:0000256" key="7">
    <source>
        <dbReference type="ARBA" id="ARBA00022984"/>
    </source>
</evidence>
<evidence type="ECO:0000256" key="5">
    <source>
        <dbReference type="ARBA" id="ARBA00022801"/>
    </source>
</evidence>
<dbReference type="EMBL" id="JAHHHV010000091">
    <property type="protein sequence ID" value="MBW4468593.1"/>
    <property type="molecule type" value="Genomic_DNA"/>
</dbReference>
<keyword evidence="3" id="KW-0328">Glycosyltransferase</keyword>
<evidence type="ECO:0000256" key="1">
    <source>
        <dbReference type="ARBA" id="ARBA00004752"/>
    </source>
</evidence>
<gene>
    <name evidence="11" type="ORF">KME07_24475</name>
</gene>
<evidence type="ECO:0000259" key="10">
    <source>
        <dbReference type="PROSITE" id="PS52029"/>
    </source>
</evidence>
<dbReference type="AlphaFoldDB" id="A0A951PFW4"/>
<accession>A0A951PFW4</accession>
<evidence type="ECO:0000313" key="11">
    <source>
        <dbReference type="EMBL" id="MBW4468593.1"/>
    </source>
</evidence>
<dbReference type="PROSITE" id="PS52029">
    <property type="entry name" value="LD_TPASE"/>
    <property type="match status" value="1"/>
</dbReference>
<dbReference type="SUPFAM" id="SSF141523">
    <property type="entry name" value="L,D-transpeptidase catalytic domain-like"/>
    <property type="match status" value="1"/>
</dbReference>
<evidence type="ECO:0000256" key="8">
    <source>
        <dbReference type="ARBA" id="ARBA00023316"/>
    </source>
</evidence>